<dbReference type="EMBL" id="DAKRPA010000245">
    <property type="protein sequence ID" value="DAZ94532.1"/>
    <property type="molecule type" value="Genomic_DNA"/>
</dbReference>
<accession>A0AAV2YIX7</accession>
<dbReference type="AlphaFoldDB" id="A0AAV2YIX7"/>
<sequence>MRRQPRQGHEDERDARTLALLEQELALLRQVKAVTHEQIQSLLEDQKRIELQARKARAADAATRVNRIQQLQEDEARRVEEQKLLQLAEEARVKQQAEEQRQKQQNSLQMNDQQLDNLDQFLAQDSAYF</sequence>
<name>A0AAV2YIX7_9STRA</name>
<feature type="coiled-coil region" evidence="1">
    <location>
        <begin position="39"/>
        <end position="114"/>
    </location>
</feature>
<comment type="caution">
    <text evidence="2">The sequence shown here is derived from an EMBL/GenBank/DDBJ whole genome shotgun (WGS) entry which is preliminary data.</text>
</comment>
<evidence type="ECO:0000313" key="2">
    <source>
        <dbReference type="EMBL" id="DAZ94532.1"/>
    </source>
</evidence>
<protein>
    <submittedName>
        <fullName evidence="2">Uncharacterized protein</fullName>
    </submittedName>
</protein>
<keyword evidence="1" id="KW-0175">Coiled coil</keyword>
<evidence type="ECO:0000256" key="1">
    <source>
        <dbReference type="SAM" id="Coils"/>
    </source>
</evidence>
<reference evidence="2" key="1">
    <citation type="submission" date="2022-11" db="EMBL/GenBank/DDBJ databases">
        <authorList>
            <person name="Morgan W.R."/>
            <person name="Tartar A."/>
        </authorList>
    </citation>
    <scope>NUCLEOTIDE SEQUENCE</scope>
    <source>
        <strain evidence="2">ARSEF 373</strain>
    </source>
</reference>
<proteinExistence type="predicted"/>
<evidence type="ECO:0000313" key="3">
    <source>
        <dbReference type="Proteomes" id="UP001146120"/>
    </source>
</evidence>
<dbReference type="Proteomes" id="UP001146120">
    <property type="component" value="Unassembled WGS sequence"/>
</dbReference>
<organism evidence="2 3">
    <name type="scientific">Lagenidium giganteum</name>
    <dbReference type="NCBI Taxonomy" id="4803"/>
    <lineage>
        <taxon>Eukaryota</taxon>
        <taxon>Sar</taxon>
        <taxon>Stramenopiles</taxon>
        <taxon>Oomycota</taxon>
        <taxon>Peronosporomycetes</taxon>
        <taxon>Pythiales</taxon>
        <taxon>Pythiaceae</taxon>
    </lineage>
</organism>
<reference evidence="2" key="2">
    <citation type="journal article" date="2023" name="Microbiol Resour">
        <title>Decontamination and Annotation of the Draft Genome Sequence of the Oomycete Lagenidium giganteum ARSEF 373.</title>
        <authorList>
            <person name="Morgan W.R."/>
            <person name="Tartar A."/>
        </authorList>
    </citation>
    <scope>NUCLEOTIDE SEQUENCE</scope>
    <source>
        <strain evidence="2">ARSEF 373</strain>
    </source>
</reference>
<keyword evidence="3" id="KW-1185">Reference proteome</keyword>
<gene>
    <name evidence="2" type="ORF">N0F65_002184</name>
</gene>